<dbReference type="Proteomes" id="UP000585836">
    <property type="component" value="Unassembled WGS sequence"/>
</dbReference>
<dbReference type="GO" id="GO:0005886">
    <property type="term" value="C:plasma membrane"/>
    <property type="evidence" value="ECO:0007669"/>
    <property type="project" value="UniProtKB-SubCell"/>
</dbReference>
<proteinExistence type="predicted"/>
<feature type="transmembrane region" description="Helical" evidence="9">
    <location>
        <begin position="12"/>
        <end position="30"/>
    </location>
</feature>
<evidence type="ECO:0000256" key="8">
    <source>
        <dbReference type="SAM" id="MobiDB-lite"/>
    </source>
</evidence>
<evidence type="ECO:0000256" key="1">
    <source>
        <dbReference type="ARBA" id="ARBA00004651"/>
    </source>
</evidence>
<evidence type="ECO:0000259" key="10">
    <source>
        <dbReference type="Pfam" id="PF13231"/>
    </source>
</evidence>
<evidence type="ECO:0000313" key="12">
    <source>
        <dbReference type="Proteomes" id="UP000585836"/>
    </source>
</evidence>
<dbReference type="GO" id="GO:0009103">
    <property type="term" value="P:lipopolysaccharide biosynthetic process"/>
    <property type="evidence" value="ECO:0007669"/>
    <property type="project" value="UniProtKB-ARBA"/>
</dbReference>
<feature type="domain" description="Glycosyltransferase RgtA/B/C/D-like" evidence="10">
    <location>
        <begin position="70"/>
        <end position="214"/>
    </location>
</feature>
<keyword evidence="7 9" id="KW-0472">Membrane</keyword>
<evidence type="ECO:0000313" key="11">
    <source>
        <dbReference type="EMBL" id="MBB5929115.1"/>
    </source>
</evidence>
<dbReference type="AlphaFoldDB" id="A0A7W9US28"/>
<feature type="region of interest" description="Disordered" evidence="8">
    <location>
        <begin position="477"/>
        <end position="527"/>
    </location>
</feature>
<dbReference type="GO" id="GO:0016763">
    <property type="term" value="F:pentosyltransferase activity"/>
    <property type="evidence" value="ECO:0007669"/>
    <property type="project" value="TreeGrafter"/>
</dbReference>
<evidence type="ECO:0000256" key="5">
    <source>
        <dbReference type="ARBA" id="ARBA00022692"/>
    </source>
</evidence>
<feature type="compositionally biased region" description="Low complexity" evidence="8">
    <location>
        <begin position="502"/>
        <end position="524"/>
    </location>
</feature>
<feature type="transmembrane region" description="Helical" evidence="9">
    <location>
        <begin position="236"/>
        <end position="257"/>
    </location>
</feature>
<feature type="transmembrane region" description="Helical" evidence="9">
    <location>
        <begin position="164"/>
        <end position="185"/>
    </location>
</feature>
<comment type="caution">
    <text evidence="11">The sequence shown here is derived from an EMBL/GenBank/DDBJ whole genome shotgun (WGS) entry which is preliminary data.</text>
</comment>
<reference evidence="11 12" key="1">
    <citation type="submission" date="2020-08" db="EMBL/GenBank/DDBJ databases">
        <title>Genomic Encyclopedia of Type Strains, Phase III (KMG-III): the genomes of soil and plant-associated and newly described type strains.</title>
        <authorList>
            <person name="Whitman W."/>
        </authorList>
    </citation>
    <scope>NUCLEOTIDE SEQUENCE [LARGE SCALE GENOMIC DNA]</scope>
    <source>
        <strain evidence="11 12">CECT 3313</strain>
    </source>
</reference>
<dbReference type="EC" id="2.4.1.-" evidence="11"/>
<dbReference type="PANTHER" id="PTHR33908">
    <property type="entry name" value="MANNOSYLTRANSFERASE YKCB-RELATED"/>
    <property type="match status" value="1"/>
</dbReference>
<feature type="compositionally biased region" description="Polar residues" evidence="8">
    <location>
        <begin position="583"/>
        <end position="595"/>
    </location>
</feature>
<accession>A0A7W9US28</accession>
<protein>
    <submittedName>
        <fullName evidence="11">Mannosyltransferase</fullName>
        <ecNumber evidence="11">2.4.1.-</ecNumber>
    </submittedName>
</protein>
<dbReference type="InterPro" id="IPR050297">
    <property type="entry name" value="LipidA_mod_glycosyltrf_83"/>
</dbReference>
<evidence type="ECO:0000256" key="7">
    <source>
        <dbReference type="ARBA" id="ARBA00023136"/>
    </source>
</evidence>
<feature type="transmembrane region" description="Helical" evidence="9">
    <location>
        <begin position="115"/>
        <end position="131"/>
    </location>
</feature>
<keyword evidence="12" id="KW-1185">Reference proteome</keyword>
<feature type="transmembrane region" description="Helical" evidence="9">
    <location>
        <begin position="205"/>
        <end position="224"/>
    </location>
</feature>
<keyword evidence="4 11" id="KW-0808">Transferase</keyword>
<dbReference type="EMBL" id="JACHJK010000008">
    <property type="protein sequence ID" value="MBB5929115.1"/>
    <property type="molecule type" value="Genomic_DNA"/>
</dbReference>
<organism evidence="11 12">
    <name type="scientific">Streptomyces echinatus</name>
    <dbReference type="NCBI Taxonomy" id="67293"/>
    <lineage>
        <taxon>Bacteria</taxon>
        <taxon>Bacillati</taxon>
        <taxon>Actinomycetota</taxon>
        <taxon>Actinomycetes</taxon>
        <taxon>Kitasatosporales</taxon>
        <taxon>Streptomycetaceae</taxon>
        <taxon>Streptomyces</taxon>
    </lineage>
</organism>
<name>A0A7W9US28_9ACTN</name>
<feature type="transmembrane region" description="Helical" evidence="9">
    <location>
        <begin position="296"/>
        <end position="316"/>
    </location>
</feature>
<feature type="region of interest" description="Disordered" evidence="8">
    <location>
        <begin position="558"/>
        <end position="601"/>
    </location>
</feature>
<comment type="subcellular location">
    <subcellularLocation>
        <location evidence="1">Cell membrane</location>
        <topology evidence="1">Multi-pass membrane protein</topology>
    </subcellularLocation>
</comment>
<evidence type="ECO:0000256" key="3">
    <source>
        <dbReference type="ARBA" id="ARBA00022676"/>
    </source>
</evidence>
<keyword evidence="3 11" id="KW-0328">Glycosyltransferase</keyword>
<feature type="transmembrane region" description="Helical" evidence="9">
    <location>
        <begin position="269"/>
        <end position="290"/>
    </location>
</feature>
<dbReference type="GO" id="GO:0010041">
    <property type="term" value="P:response to iron(III) ion"/>
    <property type="evidence" value="ECO:0007669"/>
    <property type="project" value="TreeGrafter"/>
</dbReference>
<sequence>MPAHISLRRFRPPVWLIPVPWTLALGLWGLSRQRSVWRDEAATWMAAQRSVPEIWHLLGQVDAVHGLYYLLMHALFSCFGASTTTLRLPSALAMAVAAACVTAIGRRLAGDPAGLGAGLAFGLLPAVQFSLQDGRPYAFVCAGAGISTLLLVTVLQGGGRTARWVAYGGTVLVCALLNWLSLLILPAHLATLLWTRAGRPLRARWAVAAAAAVLGALPLVLFSRTQSHQVAWIPPLTWHMMIGPAVLLGLGGLGALLDRPGAGRLSPAAVGLPLLAAPQLSLIAVSLVHPLFQERYVLFGMLGLALLIGAALQAAVRAARPRFPRASAWVVPVATALALVALLPESLAERSPASRVDDVLAVAADVRKLKRSGDAVVFVPADRRDTAQVSPDDFAGLRDIALVRDPVAAGTLKGEEAGPERIRAAMLAQRRILLVTDAPEVAPPLSGERDRTKADVLRRHFTAVADRRVRGRRVTVYERGHGQAPHPRSSRHPVYGASVFPSSSAARAGSSTMSSSRASVDGSSGKWQAVRCPARLPESWMSGGSSAAHLSCAFQQRVRNRQPEGGEMGDGTSPARRMRSRWGASSSARVTSGTADSRAWV</sequence>
<evidence type="ECO:0000256" key="6">
    <source>
        <dbReference type="ARBA" id="ARBA00022989"/>
    </source>
</evidence>
<keyword evidence="2" id="KW-1003">Cell membrane</keyword>
<keyword evidence="5 9" id="KW-0812">Transmembrane</keyword>
<keyword evidence="6 9" id="KW-1133">Transmembrane helix</keyword>
<gene>
    <name evidence="11" type="ORF">FHS34_004599</name>
</gene>
<dbReference type="InterPro" id="IPR038731">
    <property type="entry name" value="RgtA/B/C-like"/>
</dbReference>
<feature type="transmembrane region" description="Helical" evidence="9">
    <location>
        <begin position="91"/>
        <end position="109"/>
    </location>
</feature>
<evidence type="ECO:0000256" key="2">
    <source>
        <dbReference type="ARBA" id="ARBA00022475"/>
    </source>
</evidence>
<dbReference type="Pfam" id="PF13231">
    <property type="entry name" value="PMT_2"/>
    <property type="match status" value="1"/>
</dbReference>
<feature type="transmembrane region" description="Helical" evidence="9">
    <location>
        <begin position="138"/>
        <end position="158"/>
    </location>
</feature>
<evidence type="ECO:0000256" key="4">
    <source>
        <dbReference type="ARBA" id="ARBA00022679"/>
    </source>
</evidence>
<dbReference type="PANTHER" id="PTHR33908:SF3">
    <property type="entry name" value="UNDECAPRENYL PHOSPHATE-ALPHA-4-AMINO-4-DEOXY-L-ARABINOSE ARABINOSYL TRANSFERASE"/>
    <property type="match status" value="1"/>
</dbReference>
<evidence type="ECO:0000256" key="9">
    <source>
        <dbReference type="SAM" id="Phobius"/>
    </source>
</evidence>